<dbReference type="InterPro" id="IPR016208">
    <property type="entry name" value="Ald_Oxase/xanthine_DH-like"/>
</dbReference>
<dbReference type="InterPro" id="IPR037165">
    <property type="entry name" value="AldOxase/xan_DH_Mopterin-bd_sf"/>
</dbReference>
<sequence>MAMQSAIEASNILKEKMRPIREKFPDASWKELCAKCVQNRIDLNAHHSYTLPVGSKILQYFTYCAAVIETEVDVLTGESQIRRVDLMADFGERHVLIVDYFKS</sequence>
<protein>
    <recommendedName>
        <fullName evidence="1">Aldehyde oxidase/xanthine dehydrogenase second molybdopterin binding domain-containing protein</fullName>
    </recommendedName>
</protein>
<dbReference type="GO" id="GO:0005506">
    <property type="term" value="F:iron ion binding"/>
    <property type="evidence" value="ECO:0007669"/>
    <property type="project" value="InterPro"/>
</dbReference>
<dbReference type="Proteomes" id="UP000076420">
    <property type="component" value="Unassembled WGS sequence"/>
</dbReference>
<evidence type="ECO:0000259" key="1">
    <source>
        <dbReference type="Pfam" id="PF20256"/>
    </source>
</evidence>
<accession>A0A2C9L7E8</accession>
<dbReference type="PANTHER" id="PTHR45444:SF3">
    <property type="entry name" value="XANTHINE DEHYDROGENASE"/>
    <property type="match status" value="1"/>
</dbReference>
<dbReference type="InterPro" id="IPR046867">
    <property type="entry name" value="AldOxase/xan_DH_MoCoBD2"/>
</dbReference>
<dbReference type="PANTHER" id="PTHR45444">
    <property type="entry name" value="XANTHINE DEHYDROGENASE"/>
    <property type="match status" value="1"/>
</dbReference>
<dbReference type="SUPFAM" id="SSF56003">
    <property type="entry name" value="Molybdenum cofactor-binding domain"/>
    <property type="match status" value="1"/>
</dbReference>
<dbReference type="GO" id="GO:0016491">
    <property type="term" value="F:oxidoreductase activity"/>
    <property type="evidence" value="ECO:0007669"/>
    <property type="project" value="InterPro"/>
</dbReference>
<dbReference type="VEuPathDB" id="VectorBase:BGLB027852"/>
<feature type="domain" description="Aldehyde oxidase/xanthine dehydrogenase second molybdopterin binding" evidence="1">
    <location>
        <begin position="2"/>
        <end position="92"/>
    </location>
</feature>
<evidence type="ECO:0000313" key="2">
    <source>
        <dbReference type="EnsemblMetazoa" id="BGLB027852-PA"/>
    </source>
</evidence>
<dbReference type="KEGG" id="bgt:106069202"/>
<name>A0A2C9L7E8_BIOGL</name>
<organism evidence="2 3">
    <name type="scientific">Biomphalaria glabrata</name>
    <name type="common">Bloodfluke planorb</name>
    <name type="synonym">Freshwater snail</name>
    <dbReference type="NCBI Taxonomy" id="6526"/>
    <lineage>
        <taxon>Eukaryota</taxon>
        <taxon>Metazoa</taxon>
        <taxon>Spiralia</taxon>
        <taxon>Lophotrochozoa</taxon>
        <taxon>Mollusca</taxon>
        <taxon>Gastropoda</taxon>
        <taxon>Heterobranchia</taxon>
        <taxon>Euthyneura</taxon>
        <taxon>Panpulmonata</taxon>
        <taxon>Hygrophila</taxon>
        <taxon>Lymnaeoidea</taxon>
        <taxon>Planorbidae</taxon>
        <taxon>Biomphalaria</taxon>
    </lineage>
</organism>
<reference evidence="2" key="1">
    <citation type="submission" date="2020-05" db="UniProtKB">
        <authorList>
            <consortium name="EnsemblMetazoa"/>
        </authorList>
    </citation>
    <scope>IDENTIFICATION</scope>
    <source>
        <strain evidence="2">BB02</strain>
    </source>
</reference>
<dbReference type="Gene3D" id="3.30.365.10">
    <property type="entry name" value="Aldehyde oxidase/xanthine dehydrogenase, molybdopterin binding domain"/>
    <property type="match status" value="2"/>
</dbReference>
<dbReference type="Pfam" id="PF20256">
    <property type="entry name" value="MoCoBD_2"/>
    <property type="match status" value="1"/>
</dbReference>
<dbReference type="EnsemblMetazoa" id="BGLB027852-RA">
    <property type="protein sequence ID" value="BGLB027852-PA"/>
    <property type="gene ID" value="BGLB027852"/>
</dbReference>
<proteinExistence type="predicted"/>
<dbReference type="AlphaFoldDB" id="A0A2C9L7E8"/>
<gene>
    <name evidence="2" type="primary">106069202</name>
</gene>
<dbReference type="VEuPathDB" id="VectorBase:BGLAX_039939"/>
<dbReference type="STRING" id="6526.A0A2C9L7E8"/>
<evidence type="ECO:0000313" key="3">
    <source>
        <dbReference type="Proteomes" id="UP000076420"/>
    </source>
</evidence>